<dbReference type="Gene3D" id="1.20.5.340">
    <property type="match status" value="1"/>
</dbReference>
<protein>
    <submittedName>
        <fullName evidence="4">TPM1</fullName>
    </submittedName>
</protein>
<feature type="region of interest" description="Disordered" evidence="3">
    <location>
        <begin position="256"/>
        <end position="276"/>
    </location>
</feature>
<sequence>MGYIVLFREKVTFYLRCRNPEVTTLQKTINMDAIKKKMVAMKMEKENALDRAEQLEQKLRETEEAKAKIEDDYNSLQKKSIQTENDLDNTQTQLQDVQAKYETTEKQIAEDYAIEEEKSLDLTMNDQFQSEKDLTDMVQLSQDSVCSYQLSQDSVQSNLSQDFTSELLEGESVNEPEKKVRKKKTGTKKVRKKKAEQLDDETGEAADKPKKKKKKIKITKRPEPEGGNAPQHSCNPMTEFDRVIYSNEPLFSDMELSDHETSNDVPERPTRTPRPGGAMIPCLQLGMHSNTMIKFAIIGSEIQNLLRVSLIRVWYNE</sequence>
<feature type="compositionally biased region" description="Basic residues" evidence="3">
    <location>
        <begin position="179"/>
        <end position="194"/>
    </location>
</feature>
<evidence type="ECO:0000256" key="2">
    <source>
        <dbReference type="SAM" id="Coils"/>
    </source>
</evidence>
<feature type="compositionally biased region" description="Basic residues" evidence="3">
    <location>
        <begin position="209"/>
        <end position="219"/>
    </location>
</feature>
<dbReference type="SUPFAM" id="SSF57997">
    <property type="entry name" value="Tropomyosin"/>
    <property type="match status" value="1"/>
</dbReference>
<feature type="compositionally biased region" description="Basic and acidic residues" evidence="3">
    <location>
        <begin position="256"/>
        <end position="270"/>
    </location>
</feature>
<feature type="coiled-coil region" evidence="2">
    <location>
        <begin position="31"/>
        <end position="107"/>
    </location>
</feature>
<evidence type="ECO:0000256" key="3">
    <source>
        <dbReference type="SAM" id="MobiDB-lite"/>
    </source>
</evidence>
<comment type="caution">
    <text evidence="4">The sequence shown here is derived from an EMBL/GenBank/DDBJ whole genome shotgun (WGS) entry which is preliminary data.</text>
</comment>
<dbReference type="AlphaFoldDB" id="A0A8S3UUR4"/>
<evidence type="ECO:0000313" key="4">
    <source>
        <dbReference type="EMBL" id="CAG2249291.1"/>
    </source>
</evidence>
<dbReference type="FunFam" id="1.20.5.340:FF:000001">
    <property type="entry name" value="Tropomyosin alpha-1 chain isoform 2"/>
    <property type="match status" value="1"/>
</dbReference>
<evidence type="ECO:0000313" key="5">
    <source>
        <dbReference type="Proteomes" id="UP000683360"/>
    </source>
</evidence>
<gene>
    <name evidence="4" type="ORF">MEDL_61051</name>
</gene>
<reference evidence="4" key="1">
    <citation type="submission" date="2021-03" db="EMBL/GenBank/DDBJ databases">
        <authorList>
            <person name="Bekaert M."/>
        </authorList>
    </citation>
    <scope>NUCLEOTIDE SEQUENCE</scope>
</reference>
<keyword evidence="1 2" id="KW-0175">Coiled coil</keyword>
<keyword evidence="5" id="KW-1185">Reference proteome</keyword>
<accession>A0A8S3UUR4</accession>
<dbReference type="Proteomes" id="UP000683360">
    <property type="component" value="Unassembled WGS sequence"/>
</dbReference>
<proteinExistence type="predicted"/>
<evidence type="ECO:0000256" key="1">
    <source>
        <dbReference type="ARBA" id="ARBA00023054"/>
    </source>
</evidence>
<dbReference type="EMBL" id="CAJPWZ010002969">
    <property type="protein sequence ID" value="CAG2249291.1"/>
    <property type="molecule type" value="Genomic_DNA"/>
</dbReference>
<organism evidence="4 5">
    <name type="scientific">Mytilus edulis</name>
    <name type="common">Blue mussel</name>
    <dbReference type="NCBI Taxonomy" id="6550"/>
    <lineage>
        <taxon>Eukaryota</taxon>
        <taxon>Metazoa</taxon>
        <taxon>Spiralia</taxon>
        <taxon>Lophotrochozoa</taxon>
        <taxon>Mollusca</taxon>
        <taxon>Bivalvia</taxon>
        <taxon>Autobranchia</taxon>
        <taxon>Pteriomorphia</taxon>
        <taxon>Mytilida</taxon>
        <taxon>Mytiloidea</taxon>
        <taxon>Mytilidae</taxon>
        <taxon>Mytilinae</taxon>
        <taxon>Mytilus</taxon>
    </lineage>
</organism>
<name>A0A8S3UUR4_MYTED</name>
<dbReference type="OrthoDB" id="128924at2759"/>
<feature type="region of interest" description="Disordered" evidence="3">
    <location>
        <begin position="167"/>
        <end position="236"/>
    </location>
</feature>